<keyword evidence="4" id="KW-1185">Reference proteome</keyword>
<feature type="chain" id="PRO_5045089654" evidence="2">
    <location>
        <begin position="25"/>
        <end position="144"/>
    </location>
</feature>
<dbReference type="Pfam" id="PF10697">
    <property type="entry name" value="DUF2502"/>
    <property type="match status" value="1"/>
</dbReference>
<protein>
    <submittedName>
        <fullName evidence="3">DUF2502 domain-containing protein</fullName>
    </submittedName>
</protein>
<proteinExistence type="predicted"/>
<dbReference type="EMBL" id="JAFMOU010000071">
    <property type="protein sequence ID" value="MBU9836807.1"/>
    <property type="molecule type" value="Genomic_DNA"/>
</dbReference>
<evidence type="ECO:0000256" key="1">
    <source>
        <dbReference type="SAM" id="MobiDB-lite"/>
    </source>
</evidence>
<reference evidence="3 4" key="1">
    <citation type="submission" date="2021-03" db="EMBL/GenBank/DDBJ databases">
        <title>Five novel Rahnella species.</title>
        <authorList>
            <person name="Brady C."/>
            <person name="Asselin J."/>
            <person name="Beer S."/>
            <person name="Bruberg M.B."/>
            <person name="Crampton B."/>
            <person name="Venter S."/>
            <person name="Arnold D."/>
            <person name="Denman S."/>
        </authorList>
    </citation>
    <scope>NUCLEOTIDE SEQUENCE [LARGE SCALE GENOMIC DNA]</scope>
    <source>
        <strain evidence="3 4">L72c</strain>
    </source>
</reference>
<evidence type="ECO:0000313" key="3">
    <source>
        <dbReference type="EMBL" id="MBU9836807.1"/>
    </source>
</evidence>
<feature type="signal peptide" evidence="2">
    <location>
        <begin position="1"/>
        <end position="24"/>
    </location>
</feature>
<organism evidence="3 4">
    <name type="scientific">Rahnella perminowiae</name>
    <dbReference type="NCBI Taxonomy" id="2816244"/>
    <lineage>
        <taxon>Bacteria</taxon>
        <taxon>Pseudomonadati</taxon>
        <taxon>Pseudomonadota</taxon>
        <taxon>Gammaproteobacteria</taxon>
        <taxon>Enterobacterales</taxon>
        <taxon>Yersiniaceae</taxon>
        <taxon>Rahnella</taxon>
    </lineage>
</organism>
<evidence type="ECO:0000256" key="2">
    <source>
        <dbReference type="SAM" id="SignalP"/>
    </source>
</evidence>
<sequence>MLKPVLFATLFFALLPAAVPTVQASSFSLNTPGLSINIGDRDRRGYYWDGYDWRNPSWWNGYRGHHYGARSPRGYYWDGYRWRDHGWWNERHPPRRPMPPPRYYYSDHGRAHYDHGRGPDRGRGHDRGHGHDDHRGGGHGDHRH</sequence>
<dbReference type="Proteomes" id="UP000699865">
    <property type="component" value="Unassembled WGS sequence"/>
</dbReference>
<name>A0ABS6L5S7_9GAMM</name>
<accession>A0ABS6L5S7</accession>
<dbReference type="RefSeq" id="WP_037038488.1">
    <property type="nucleotide sequence ID" value="NZ_JAFMOS010000590.1"/>
</dbReference>
<comment type="caution">
    <text evidence="3">The sequence shown here is derived from an EMBL/GenBank/DDBJ whole genome shotgun (WGS) entry which is preliminary data.</text>
</comment>
<feature type="region of interest" description="Disordered" evidence="1">
    <location>
        <begin position="114"/>
        <end position="144"/>
    </location>
</feature>
<dbReference type="InterPro" id="IPR019638">
    <property type="entry name" value="DUF2502"/>
</dbReference>
<gene>
    <name evidence="3" type="ORF">J1786_18580</name>
</gene>
<evidence type="ECO:0000313" key="4">
    <source>
        <dbReference type="Proteomes" id="UP000699865"/>
    </source>
</evidence>
<keyword evidence="2" id="KW-0732">Signal</keyword>